<dbReference type="Pfam" id="PF14487">
    <property type="entry name" value="DarT"/>
    <property type="match status" value="1"/>
</dbReference>
<comment type="caution">
    <text evidence="6">Lacks conserved residue(s) required for the propagation of feature annotation.</text>
</comment>
<comment type="caution">
    <text evidence="8">The sequence shown here is derived from an EMBL/GenBank/DDBJ whole genome shotgun (WGS) entry which is preliminary data.</text>
</comment>
<evidence type="ECO:0000256" key="4">
    <source>
        <dbReference type="ARBA" id="ARBA00022695"/>
    </source>
</evidence>
<dbReference type="EMBL" id="PIDS01002537">
    <property type="protein sequence ID" value="PLL09984.1"/>
    <property type="molecule type" value="Genomic_DNA"/>
</dbReference>
<dbReference type="InterPro" id="IPR029494">
    <property type="entry name" value="DarT"/>
</dbReference>
<name>A0A2J4P6E7_9ENTR</name>
<evidence type="ECO:0000256" key="3">
    <source>
        <dbReference type="ARBA" id="ARBA00022679"/>
    </source>
</evidence>
<protein>
    <recommendedName>
        <fullName evidence="7">DarT domain-containing protein</fullName>
    </recommendedName>
</protein>
<accession>A0A2J4P6E7</accession>
<reference evidence="8 9" key="2">
    <citation type="submission" date="2018-01" db="EMBL/GenBank/DDBJ databases">
        <title>Genomic study of Klebsiella pneumoniae.</title>
        <authorList>
            <person name="Yang Y."/>
            <person name="Bicalho R."/>
        </authorList>
    </citation>
    <scope>NUCLEOTIDE SEQUENCE [LARGE SCALE GENOMIC DNA]</scope>
    <source>
        <strain evidence="8 9">A11</strain>
    </source>
</reference>
<keyword evidence="4" id="KW-0548">Nucleotidyltransferase</keyword>
<evidence type="ECO:0000256" key="5">
    <source>
        <dbReference type="ARBA" id="ARBA00023125"/>
    </source>
</evidence>
<comment type="similarity">
    <text evidence="6">Belongs to the DarT ADP-ribosyltransferase family.</text>
</comment>
<feature type="non-terminal residue" evidence="8">
    <location>
        <position position="1"/>
    </location>
</feature>
<dbReference type="CDD" id="cd00077">
    <property type="entry name" value="HDc"/>
    <property type="match status" value="1"/>
</dbReference>
<reference evidence="8 9" key="1">
    <citation type="submission" date="2017-11" db="EMBL/GenBank/DDBJ databases">
        <authorList>
            <person name="Han C.G."/>
        </authorList>
    </citation>
    <scope>NUCLEOTIDE SEQUENCE [LARGE SCALE GENOMIC DNA]</scope>
    <source>
        <strain evidence="8 9">A11</strain>
    </source>
</reference>
<evidence type="ECO:0000256" key="6">
    <source>
        <dbReference type="PROSITE-ProRule" id="PRU01362"/>
    </source>
</evidence>
<dbReference type="PROSITE" id="PS52018">
    <property type="entry name" value="DART"/>
    <property type="match status" value="1"/>
</dbReference>
<evidence type="ECO:0000259" key="7">
    <source>
        <dbReference type="PROSITE" id="PS52018"/>
    </source>
</evidence>
<evidence type="ECO:0000313" key="9">
    <source>
        <dbReference type="Proteomes" id="UP000234505"/>
    </source>
</evidence>
<gene>
    <name evidence="8" type="ORF">CWN50_37750</name>
</gene>
<dbReference type="Proteomes" id="UP000234505">
    <property type="component" value="Unassembled WGS sequence"/>
</dbReference>
<sequence length="189" mass="21681">KKQQKMAEFLVYNRVSISDIENIVVWNEGIKERVKKIAASLNVTIPTISFEEGPRWHYYTNFMNNGRKSCSPGPKETNQAFKNALTKIHSRTQKISYEFNSLDELITTLRTNISNINYTNELVGLHSENALHRETVAEHTLTVISNCAINKYYLRLNNRSKIIVELAAFLHDIGKGPKSRWPDGTQKVD</sequence>
<evidence type="ECO:0000313" key="8">
    <source>
        <dbReference type="EMBL" id="PLL09984.1"/>
    </source>
</evidence>
<keyword evidence="2" id="KW-0328">Glycosyltransferase</keyword>
<dbReference type="InterPro" id="IPR003607">
    <property type="entry name" value="HD/PDEase_dom"/>
</dbReference>
<dbReference type="GO" id="GO:0016757">
    <property type="term" value="F:glycosyltransferase activity"/>
    <property type="evidence" value="ECO:0007669"/>
    <property type="project" value="UniProtKB-KW"/>
</dbReference>
<organism evidence="8 9">
    <name type="scientific">Klebsiella michiganensis</name>
    <dbReference type="NCBI Taxonomy" id="1134687"/>
    <lineage>
        <taxon>Bacteria</taxon>
        <taxon>Pseudomonadati</taxon>
        <taxon>Pseudomonadota</taxon>
        <taxon>Gammaproteobacteria</taxon>
        <taxon>Enterobacterales</taxon>
        <taxon>Enterobacteriaceae</taxon>
        <taxon>Klebsiella/Raoultella group</taxon>
        <taxon>Klebsiella</taxon>
    </lineage>
</organism>
<proteinExistence type="inferred from homology"/>
<keyword evidence="3" id="KW-0808">Transferase</keyword>
<dbReference type="GO" id="GO:0016779">
    <property type="term" value="F:nucleotidyltransferase activity"/>
    <property type="evidence" value="ECO:0007669"/>
    <property type="project" value="UniProtKB-KW"/>
</dbReference>
<feature type="non-terminal residue" evidence="8">
    <location>
        <position position="189"/>
    </location>
</feature>
<keyword evidence="5 6" id="KW-0238">DNA-binding</keyword>
<dbReference type="SUPFAM" id="SSF109604">
    <property type="entry name" value="HD-domain/PDEase-like"/>
    <property type="match status" value="1"/>
</dbReference>
<dbReference type="GO" id="GO:0003677">
    <property type="term" value="F:DNA binding"/>
    <property type="evidence" value="ECO:0007669"/>
    <property type="project" value="UniProtKB-UniRule"/>
</dbReference>
<feature type="domain" description="DarT" evidence="7">
    <location>
        <begin position="1"/>
        <end position="58"/>
    </location>
</feature>
<keyword evidence="1 6" id="KW-1277">Toxin-antitoxin system</keyword>
<evidence type="ECO:0000256" key="1">
    <source>
        <dbReference type="ARBA" id="ARBA00022649"/>
    </source>
</evidence>
<dbReference type="Gene3D" id="1.10.3210.10">
    <property type="entry name" value="Hypothetical protein af1432"/>
    <property type="match status" value="1"/>
</dbReference>
<dbReference type="AlphaFoldDB" id="A0A2J4P6E7"/>
<evidence type="ECO:0000256" key="2">
    <source>
        <dbReference type="ARBA" id="ARBA00022676"/>
    </source>
</evidence>